<evidence type="ECO:0000313" key="3">
    <source>
        <dbReference type="Proteomes" id="UP000287969"/>
    </source>
</evidence>
<feature type="transmembrane region" description="Helical" evidence="1">
    <location>
        <begin position="156"/>
        <end position="181"/>
    </location>
</feature>
<proteinExistence type="predicted"/>
<sequence>MNMYLHELKSMRKSAIIWTCALIGLAALYISIYPEMANDAEDFKELLSGYPATVRSMLGIDINYITSFLGFYSMVFSFITLCGAIQAMNLGVSILSKESRERTADFLLVKPVSRSAIVSAKLLAALTIMLATDAVFYAALYIMVNVVEIVNYSVKLFFMVNLTLLFVQLIFLSIGMVISVFFKKIKNVLPISLGTVFGFYIVGALIATDKGNDIERFISPFKYFDSTYIIKNSEYEVPYLIAGTAIIIVAIIVSYIIYTKKDINAVS</sequence>
<organism evidence="2 3">
    <name type="scientific">Acidilutibacter cellobiosedens</name>
    <dbReference type="NCBI Taxonomy" id="2507161"/>
    <lineage>
        <taxon>Bacteria</taxon>
        <taxon>Bacillati</taxon>
        <taxon>Bacillota</taxon>
        <taxon>Tissierellia</taxon>
        <taxon>Tissierellales</taxon>
        <taxon>Acidilutibacteraceae</taxon>
        <taxon>Acidilutibacter</taxon>
    </lineage>
</organism>
<dbReference type="PANTHER" id="PTHR43471:SF12">
    <property type="entry name" value="HYPOTHETICAL MEMBRANE PROTEIN, CONSERVED"/>
    <property type="match status" value="1"/>
</dbReference>
<protein>
    <submittedName>
        <fullName evidence="2">ABC transporter permease</fullName>
    </submittedName>
</protein>
<dbReference type="EMBL" id="CP035282">
    <property type="protein sequence ID" value="QAT62919.1"/>
    <property type="molecule type" value="Genomic_DNA"/>
</dbReference>
<dbReference type="AlphaFoldDB" id="A0A410QG72"/>
<dbReference type="GO" id="GO:0005886">
    <property type="term" value="C:plasma membrane"/>
    <property type="evidence" value="ECO:0007669"/>
    <property type="project" value="UniProtKB-SubCell"/>
</dbReference>
<keyword evidence="1" id="KW-1133">Transmembrane helix</keyword>
<feature type="transmembrane region" description="Helical" evidence="1">
    <location>
        <begin position="71"/>
        <end position="92"/>
    </location>
</feature>
<dbReference type="KEGG" id="spoa:EQM13_15765"/>
<dbReference type="RefSeq" id="WP_071139241.1">
    <property type="nucleotide sequence ID" value="NZ_CP035282.1"/>
</dbReference>
<keyword evidence="1" id="KW-0472">Membrane</keyword>
<reference evidence="3" key="1">
    <citation type="submission" date="2019-01" db="EMBL/GenBank/DDBJ databases">
        <title>Draft genomes of a novel of Sporanaerobacter strains.</title>
        <authorList>
            <person name="Ma S."/>
        </authorList>
    </citation>
    <scope>NUCLEOTIDE SEQUENCE [LARGE SCALE GENOMIC DNA]</scope>
    <source>
        <strain evidence="3">NJN-17</strain>
    </source>
</reference>
<dbReference type="GO" id="GO:0140359">
    <property type="term" value="F:ABC-type transporter activity"/>
    <property type="evidence" value="ECO:0007669"/>
    <property type="project" value="InterPro"/>
</dbReference>
<feature type="transmembrane region" description="Helical" evidence="1">
    <location>
        <begin position="122"/>
        <end position="144"/>
    </location>
</feature>
<feature type="transmembrane region" description="Helical" evidence="1">
    <location>
        <begin position="15"/>
        <end position="33"/>
    </location>
</feature>
<dbReference type="PANTHER" id="PTHR43471">
    <property type="entry name" value="ABC TRANSPORTER PERMEASE"/>
    <property type="match status" value="1"/>
</dbReference>
<dbReference type="Pfam" id="PF12679">
    <property type="entry name" value="ABC2_membrane_2"/>
    <property type="match status" value="1"/>
</dbReference>
<name>A0A410QG72_9FIRM</name>
<feature type="transmembrane region" description="Helical" evidence="1">
    <location>
        <begin position="237"/>
        <end position="258"/>
    </location>
</feature>
<accession>A0A410QG72</accession>
<gene>
    <name evidence="2" type="ORF">EQM13_15765</name>
</gene>
<dbReference type="Proteomes" id="UP000287969">
    <property type="component" value="Chromosome"/>
</dbReference>
<keyword evidence="1" id="KW-0812">Transmembrane</keyword>
<dbReference type="OrthoDB" id="9800309at2"/>
<keyword evidence="3" id="KW-1185">Reference proteome</keyword>
<evidence type="ECO:0000313" key="2">
    <source>
        <dbReference type="EMBL" id="QAT62919.1"/>
    </source>
</evidence>
<feature type="transmembrane region" description="Helical" evidence="1">
    <location>
        <begin position="188"/>
        <end position="207"/>
    </location>
</feature>
<evidence type="ECO:0000256" key="1">
    <source>
        <dbReference type="SAM" id="Phobius"/>
    </source>
</evidence>